<reference evidence="1 2" key="1">
    <citation type="submission" date="2023-05" db="EMBL/GenBank/DDBJ databases">
        <title>Draft genome of Paenibacillus sp. CCS26.</title>
        <authorList>
            <person name="Akita H."/>
            <person name="Shinto Y."/>
            <person name="Kimura Z."/>
        </authorList>
    </citation>
    <scope>NUCLEOTIDE SEQUENCE [LARGE SCALE GENOMIC DNA]</scope>
    <source>
        <strain evidence="1 2">CCS26</strain>
    </source>
</reference>
<proteinExistence type="predicted"/>
<accession>A0ABQ6NIR1</accession>
<comment type="caution">
    <text evidence="1">The sequence shown here is derived from an EMBL/GenBank/DDBJ whole genome shotgun (WGS) entry which is preliminary data.</text>
</comment>
<sequence>MKNAFIACYLAGGIIGVVPLAYMSLPHPVQEPQATTTGAASEWATVSHADYTVSDFRLQSVNGLSLYDDKITVERMLGEPNQINQDEWLTEMETYEYPNMDIVFRDGIMDEIKVSGSASTIWIDDEEIPVSIEALIDALGEPDYKAEDGIVYERRENVLKLFINYDTGTLESIAYYHISSV</sequence>
<name>A0ABQ6NIR1_9BACL</name>
<evidence type="ECO:0000313" key="1">
    <source>
        <dbReference type="EMBL" id="GMK44072.1"/>
    </source>
</evidence>
<keyword evidence="2" id="KW-1185">Reference proteome</keyword>
<organism evidence="1 2">
    <name type="scientific">Paenibacillus glycanilyticus</name>
    <dbReference type="NCBI Taxonomy" id="126569"/>
    <lineage>
        <taxon>Bacteria</taxon>
        <taxon>Bacillati</taxon>
        <taxon>Bacillota</taxon>
        <taxon>Bacilli</taxon>
        <taxon>Bacillales</taxon>
        <taxon>Paenibacillaceae</taxon>
        <taxon>Paenibacillus</taxon>
    </lineage>
</organism>
<protein>
    <submittedName>
        <fullName evidence="1">Uncharacterized protein</fullName>
    </submittedName>
</protein>
<dbReference type="Proteomes" id="UP001285921">
    <property type="component" value="Unassembled WGS sequence"/>
</dbReference>
<dbReference type="EMBL" id="BTCL01000003">
    <property type="protein sequence ID" value="GMK44072.1"/>
    <property type="molecule type" value="Genomic_DNA"/>
</dbReference>
<dbReference type="RefSeq" id="WP_127495977.1">
    <property type="nucleotide sequence ID" value="NZ_BTCL01000003.1"/>
</dbReference>
<evidence type="ECO:0000313" key="2">
    <source>
        <dbReference type="Proteomes" id="UP001285921"/>
    </source>
</evidence>
<gene>
    <name evidence="1" type="ORF">PghCCS26_11990</name>
</gene>